<keyword evidence="2" id="KW-1185">Reference proteome</keyword>
<evidence type="ECO:0000313" key="1">
    <source>
        <dbReference type="EMBL" id="PRD43128.1"/>
    </source>
</evidence>
<reference evidence="1 2" key="1">
    <citation type="submission" date="2018-02" db="EMBL/GenBank/DDBJ databases">
        <title>The draft genome of Phyllobacterium sp. 1N-3.</title>
        <authorList>
            <person name="Liu L."/>
            <person name="Li L."/>
            <person name="Zhang X."/>
            <person name="Wang T."/>
            <person name="Liang L."/>
        </authorList>
    </citation>
    <scope>NUCLEOTIDE SEQUENCE [LARGE SCALE GENOMIC DNA]</scope>
    <source>
        <strain evidence="1 2">1N-3</strain>
    </source>
</reference>
<protein>
    <submittedName>
        <fullName evidence="1">Uncharacterized protein</fullName>
    </submittedName>
</protein>
<proteinExistence type="predicted"/>
<dbReference type="AlphaFoldDB" id="A0A2S9IRI7"/>
<gene>
    <name evidence="1" type="ORF">C5748_13050</name>
</gene>
<comment type="caution">
    <text evidence="1">The sequence shown here is derived from an EMBL/GenBank/DDBJ whole genome shotgun (WGS) entry which is preliminary data.</text>
</comment>
<dbReference type="EMBL" id="PVBR01000008">
    <property type="protein sequence ID" value="PRD43128.1"/>
    <property type="molecule type" value="Genomic_DNA"/>
</dbReference>
<name>A0A2S9IRI7_9HYPH</name>
<organism evidence="1 2">
    <name type="scientific">Phyllobacterium phragmitis</name>
    <dbReference type="NCBI Taxonomy" id="2670329"/>
    <lineage>
        <taxon>Bacteria</taxon>
        <taxon>Pseudomonadati</taxon>
        <taxon>Pseudomonadota</taxon>
        <taxon>Alphaproteobacteria</taxon>
        <taxon>Hyphomicrobiales</taxon>
        <taxon>Phyllobacteriaceae</taxon>
        <taxon>Phyllobacterium</taxon>
    </lineage>
</organism>
<accession>A0A2S9IRI7</accession>
<evidence type="ECO:0000313" key="2">
    <source>
        <dbReference type="Proteomes" id="UP000239434"/>
    </source>
</evidence>
<dbReference type="Proteomes" id="UP000239434">
    <property type="component" value="Unassembled WGS sequence"/>
</dbReference>
<sequence>MVGNTVTITIPDIENMPDDEFACFARMHDGRWSDQTKAMMHRFGTGKLNLNRAWAGATQAWNCPCCKRTKTEIARLTSSGVLLCAIESHHDHLGDTAGDRFKTIIGTSEDREFTIQREHAKCGMLQFVERFQRTLICIDCNVAETAAKDLLGNVNDDTFILRKREFSFSPLEIAGFIKPAANKVHQLDADAVRSTWERVKPDIIDRMDFCERMARRFVNGKNRREVAVGTRERLEMDDHLVIMEQVREALPELSRGNSIATRVMIRSVARDAVRHSDRPKTKPATRAITDAEYAKVDAANADQKHWPKVDENWRCACCQRTKREICRLSNKRLWHAKIHILRDWIFDATEPNARYWRAPLENTNLMIVDHVPSLVCQDCRHVVSEIQRMDDSVDCNALTIADMAESITAIAPHQLHDIDYQFAMQRAHDNGDIVAAVEAYHAHEQDVRFQMERIKSFMKRHRCPIEDARNTFAYEYAKAVDVELEEGHAFMDWMIAEGRRFEKRRGSE</sequence>
<dbReference type="RefSeq" id="WP_105742367.1">
    <property type="nucleotide sequence ID" value="NZ_PVBR01000008.1"/>
</dbReference>